<feature type="compositionally biased region" description="Polar residues" evidence="2">
    <location>
        <begin position="80"/>
        <end position="90"/>
    </location>
</feature>
<evidence type="ECO:0000313" key="4">
    <source>
        <dbReference type="EMBL" id="AUX10442.1"/>
    </source>
</evidence>
<dbReference type="EMBL" id="CP025066">
    <property type="protein sequence ID" value="AUX10442.1"/>
    <property type="molecule type" value="Genomic_DNA"/>
</dbReference>
<organism evidence="4 5">
    <name type="scientific">Halalkaliarchaeum desulfuricum</name>
    <dbReference type="NCBI Taxonomy" id="2055893"/>
    <lineage>
        <taxon>Archaea</taxon>
        <taxon>Methanobacteriati</taxon>
        <taxon>Methanobacteriota</taxon>
        <taxon>Stenosarchaea group</taxon>
        <taxon>Halobacteria</taxon>
        <taxon>Halobacteriales</taxon>
        <taxon>Haloferacaceae</taxon>
        <taxon>Halalkaliarchaeum</taxon>
    </lineage>
</organism>
<dbReference type="GO" id="GO:0003677">
    <property type="term" value="F:DNA binding"/>
    <property type="evidence" value="ECO:0007669"/>
    <property type="project" value="UniProtKB-KW"/>
</dbReference>
<protein>
    <submittedName>
        <fullName evidence="4">Transposase</fullName>
    </submittedName>
</protein>
<dbReference type="GeneID" id="95972832"/>
<feature type="domain" description="Cas12f1-like TNB" evidence="3">
    <location>
        <begin position="7"/>
        <end position="56"/>
    </location>
</feature>
<dbReference type="InterPro" id="IPR010095">
    <property type="entry name" value="Cas12f1-like_TNB"/>
</dbReference>
<keyword evidence="5" id="KW-1185">Reference proteome</keyword>
<evidence type="ECO:0000256" key="2">
    <source>
        <dbReference type="SAM" id="MobiDB-lite"/>
    </source>
</evidence>
<dbReference type="KEGG" id="hdf:AArcSl_2827"/>
<accession>A0A343TMX0</accession>
<name>A0A343TMX0_9EURY</name>
<dbReference type="AlphaFoldDB" id="A0A343TMX0"/>
<dbReference type="Pfam" id="PF07282">
    <property type="entry name" value="Cas12f1-like_TNB"/>
    <property type="match status" value="1"/>
</dbReference>
<reference evidence="5" key="1">
    <citation type="submission" date="2017-11" db="EMBL/GenBank/DDBJ databases">
        <title>Phenotypic and genomic properties of facultatively anaerobic sulfur-reducing natronoarchaea from hypersaline soda lakes.</title>
        <authorList>
            <person name="Sorokin D.Y."/>
            <person name="Kublanov I.V."/>
            <person name="Roman P."/>
            <person name="Sinninghe Damste J.S."/>
            <person name="Golyshin P.N."/>
            <person name="Rojo D."/>
            <person name="Ciordia S."/>
            <person name="Mena M.D.C."/>
            <person name="Ferrer M."/>
            <person name="Messina E."/>
            <person name="Smedile F."/>
            <person name="La Spada G."/>
            <person name="La Cono V."/>
            <person name="Yakimov M.M."/>
        </authorList>
    </citation>
    <scope>NUCLEOTIDE SEQUENCE [LARGE SCALE GENOMIC DNA]</scope>
    <source>
        <strain evidence="5">AArc-Sl</strain>
    </source>
</reference>
<proteinExistence type="predicted"/>
<sequence length="90" mass="9466">MTFGDGGIAIEAVSEADSSSECPSYGSETVTRRGDSFRCHDCALEAHSDVAGAWNLLQSEVGPMARPAGLSAGRDRDASENSPDNDYSRP</sequence>
<keyword evidence="1" id="KW-0238">DNA-binding</keyword>
<evidence type="ECO:0000256" key="1">
    <source>
        <dbReference type="ARBA" id="ARBA00023125"/>
    </source>
</evidence>
<dbReference type="RefSeq" id="WP_217563461.1">
    <property type="nucleotide sequence ID" value="NZ_CP025066.1"/>
</dbReference>
<evidence type="ECO:0000313" key="5">
    <source>
        <dbReference type="Proteomes" id="UP000263012"/>
    </source>
</evidence>
<gene>
    <name evidence="4" type="ORF">AArcSl_2827</name>
</gene>
<evidence type="ECO:0000259" key="3">
    <source>
        <dbReference type="Pfam" id="PF07282"/>
    </source>
</evidence>
<feature type="region of interest" description="Disordered" evidence="2">
    <location>
        <begin position="64"/>
        <end position="90"/>
    </location>
</feature>
<dbReference type="Proteomes" id="UP000263012">
    <property type="component" value="Chromosome"/>
</dbReference>